<feature type="chain" id="PRO_5043833632" evidence="3">
    <location>
        <begin position="18"/>
        <end position="352"/>
    </location>
</feature>
<keyword evidence="3" id="KW-0732">Signal</keyword>
<dbReference type="SUPFAM" id="SSF52058">
    <property type="entry name" value="L domain-like"/>
    <property type="match status" value="1"/>
</dbReference>
<feature type="signal peptide" evidence="3">
    <location>
        <begin position="1"/>
        <end position="17"/>
    </location>
</feature>
<protein>
    <submittedName>
        <fullName evidence="4">BspA type Leucine rich repeat region (6 copies)</fullName>
    </submittedName>
</protein>
<sequence length="352" mass="40355">MFCKVLIVSAVISIVCCCKSIRNVEVNGVLTNGKSFTTVLNGCIDRKSILIGNDSRKISEIDINQQDIPRLEKDSIKHLIYLRRITIRNTNLEVLDLDIFRNTPKLETVDFISNKIQIIRDGVYNYQDFISVSLYNNQILTMDDMAFANMSQLTSLNISYNQLDVFVRGWFYNLPKLTTIDFQHNQIETLRQKAFANIPSVKNIYLNNNNIQTIEPHAFKNLGSLVHLDLRHNLLQTLNSNSFPKKISVTGLYLNANRINALKKSLWTAISVSNVSLDGNPWNCYCMRDMEKLLEKQNINVVLSPECSDTSIPVCAAANLNECIEEHSEELTNFYYKQLVHQKDSPCVRYME</sequence>
<dbReference type="PANTHER" id="PTHR24366">
    <property type="entry name" value="IG(IMMUNOGLOBULIN) AND LRR(LEUCINE RICH REPEAT) DOMAINS"/>
    <property type="match status" value="1"/>
</dbReference>
<reference evidence="4 5" key="1">
    <citation type="journal article" date="2024" name="BMC Genomics">
        <title>De novo assembly and annotation of Popillia japonica's genome with initial clues to its potential as an invasive pest.</title>
        <authorList>
            <person name="Cucini C."/>
            <person name="Boschi S."/>
            <person name="Funari R."/>
            <person name="Cardaioli E."/>
            <person name="Iannotti N."/>
            <person name="Marturano G."/>
            <person name="Paoli F."/>
            <person name="Bruttini M."/>
            <person name="Carapelli A."/>
            <person name="Frati F."/>
            <person name="Nardi F."/>
        </authorList>
    </citation>
    <scope>NUCLEOTIDE SEQUENCE [LARGE SCALE GENOMIC DNA]</scope>
    <source>
        <strain evidence="4">DMR45628</strain>
    </source>
</reference>
<name>A0AAW1L625_POPJA</name>
<dbReference type="Pfam" id="PF13306">
    <property type="entry name" value="LRR_5"/>
    <property type="match status" value="1"/>
</dbReference>
<dbReference type="InterPro" id="IPR001611">
    <property type="entry name" value="Leu-rich_rpt"/>
</dbReference>
<proteinExistence type="predicted"/>
<dbReference type="Gene3D" id="3.80.10.10">
    <property type="entry name" value="Ribonuclease Inhibitor"/>
    <property type="match status" value="2"/>
</dbReference>
<organism evidence="4 5">
    <name type="scientific">Popillia japonica</name>
    <name type="common">Japanese beetle</name>
    <dbReference type="NCBI Taxonomy" id="7064"/>
    <lineage>
        <taxon>Eukaryota</taxon>
        <taxon>Metazoa</taxon>
        <taxon>Ecdysozoa</taxon>
        <taxon>Arthropoda</taxon>
        <taxon>Hexapoda</taxon>
        <taxon>Insecta</taxon>
        <taxon>Pterygota</taxon>
        <taxon>Neoptera</taxon>
        <taxon>Endopterygota</taxon>
        <taxon>Coleoptera</taxon>
        <taxon>Polyphaga</taxon>
        <taxon>Scarabaeiformia</taxon>
        <taxon>Scarabaeidae</taxon>
        <taxon>Rutelinae</taxon>
        <taxon>Popillia</taxon>
    </lineage>
</organism>
<keyword evidence="5" id="KW-1185">Reference proteome</keyword>
<dbReference type="PANTHER" id="PTHR24366:SF96">
    <property type="entry name" value="LEUCINE RICH REPEAT CONTAINING 53"/>
    <property type="match status" value="1"/>
</dbReference>
<dbReference type="InterPro" id="IPR026906">
    <property type="entry name" value="LRR_5"/>
</dbReference>
<evidence type="ECO:0000313" key="5">
    <source>
        <dbReference type="Proteomes" id="UP001458880"/>
    </source>
</evidence>
<comment type="caution">
    <text evidence="4">The sequence shown here is derived from an EMBL/GenBank/DDBJ whole genome shotgun (WGS) entry which is preliminary data.</text>
</comment>
<gene>
    <name evidence="4" type="ORF">QE152_g16057</name>
</gene>
<dbReference type="AlphaFoldDB" id="A0AAW1L625"/>
<evidence type="ECO:0000256" key="1">
    <source>
        <dbReference type="ARBA" id="ARBA00022614"/>
    </source>
</evidence>
<dbReference type="SMART" id="SM00369">
    <property type="entry name" value="LRR_TYP"/>
    <property type="match status" value="4"/>
</dbReference>
<evidence type="ECO:0000256" key="3">
    <source>
        <dbReference type="SAM" id="SignalP"/>
    </source>
</evidence>
<accession>A0AAW1L625</accession>
<evidence type="ECO:0000256" key="2">
    <source>
        <dbReference type="ARBA" id="ARBA00022737"/>
    </source>
</evidence>
<dbReference type="Pfam" id="PF13855">
    <property type="entry name" value="LRR_8"/>
    <property type="match status" value="1"/>
</dbReference>
<dbReference type="InterPro" id="IPR003591">
    <property type="entry name" value="Leu-rich_rpt_typical-subtyp"/>
</dbReference>
<dbReference type="InterPro" id="IPR032675">
    <property type="entry name" value="LRR_dom_sf"/>
</dbReference>
<evidence type="ECO:0000313" key="4">
    <source>
        <dbReference type="EMBL" id="KAK9729112.1"/>
    </source>
</evidence>
<dbReference type="EMBL" id="JASPKY010000163">
    <property type="protein sequence ID" value="KAK9729112.1"/>
    <property type="molecule type" value="Genomic_DNA"/>
</dbReference>
<keyword evidence="2" id="KW-0677">Repeat</keyword>
<keyword evidence="1" id="KW-0433">Leucine-rich repeat</keyword>
<dbReference type="Proteomes" id="UP001458880">
    <property type="component" value="Unassembled WGS sequence"/>
</dbReference>